<dbReference type="Pfam" id="PF03358">
    <property type="entry name" value="FMN_red"/>
    <property type="match status" value="1"/>
</dbReference>
<dbReference type="Gene3D" id="3.40.50.360">
    <property type="match status" value="1"/>
</dbReference>
<dbReference type="OrthoDB" id="6398207at2"/>
<dbReference type="InterPro" id="IPR051796">
    <property type="entry name" value="ISF_SsuE-like"/>
</dbReference>
<sequence length="197" mass="22026">MKAIAISGSAKKGGNTAFMLKTVLEELDREKIQTELIELADEEIKSCTACYKCFKNKDKKCVIKDDNLNHYIQKLIESDIIILGSPVYLVDITPKLIAFMERCGMVSIANKYLLKRKVGAGVVVRYRRAGAIHGLDSINHFFLVEQMIVVGSNYLNIGVGRGSEAISVSEEEVDEEGVKTMIDLAHNIAWLVKERFQ</sequence>
<reference evidence="4 5" key="1">
    <citation type="submission" date="2017-04" db="EMBL/GenBank/DDBJ databases">
        <title>Genomic insights into metabolism of Thermodesulfobium acidiphilum.</title>
        <authorList>
            <person name="Toshchakov S.V."/>
            <person name="Frolov E.N."/>
            <person name="Kublanov I.V."/>
            <person name="Samarov N.I."/>
            <person name="Novikov A."/>
            <person name="Lebedinsky A.V."/>
            <person name="Bonch-Osmolovskaya E.A."/>
            <person name="Chernyh N.A."/>
        </authorList>
    </citation>
    <scope>NUCLEOTIDE SEQUENCE [LARGE SCALE GENOMIC DNA]</scope>
    <source>
        <strain evidence="4 5">3127-1</strain>
    </source>
</reference>
<evidence type="ECO:0000256" key="1">
    <source>
        <dbReference type="ARBA" id="ARBA00022630"/>
    </source>
</evidence>
<dbReference type="Proteomes" id="UP000244792">
    <property type="component" value="Chromosome"/>
</dbReference>
<keyword evidence="2" id="KW-0288">FMN</keyword>
<gene>
    <name evidence="4" type="ORF">TDSAC_0373</name>
</gene>
<evidence type="ECO:0000313" key="4">
    <source>
        <dbReference type="EMBL" id="AWB09749.1"/>
    </source>
</evidence>
<feature type="domain" description="NADPH-dependent FMN reductase-like" evidence="3">
    <location>
        <begin position="1"/>
        <end position="158"/>
    </location>
</feature>
<organism evidence="4 5">
    <name type="scientific">Thermodesulfobium acidiphilum</name>
    <dbReference type="NCBI Taxonomy" id="1794699"/>
    <lineage>
        <taxon>Bacteria</taxon>
        <taxon>Pseudomonadati</taxon>
        <taxon>Thermodesulfobiota</taxon>
        <taxon>Thermodesulfobiia</taxon>
        <taxon>Thermodesulfobiales</taxon>
        <taxon>Thermodesulfobiaceae</taxon>
        <taxon>Thermodesulfobium</taxon>
    </lineage>
</organism>
<dbReference type="GO" id="GO:0016491">
    <property type="term" value="F:oxidoreductase activity"/>
    <property type="evidence" value="ECO:0007669"/>
    <property type="project" value="InterPro"/>
</dbReference>
<dbReference type="PANTHER" id="PTHR43278">
    <property type="entry name" value="NAD(P)H-DEPENDENT FMN-CONTAINING OXIDOREDUCTASE YWQN-RELATED"/>
    <property type="match status" value="1"/>
</dbReference>
<dbReference type="RefSeq" id="WP_108308468.1">
    <property type="nucleotide sequence ID" value="NZ_CP020921.1"/>
</dbReference>
<dbReference type="AlphaFoldDB" id="A0A2R4VYX9"/>
<evidence type="ECO:0000259" key="3">
    <source>
        <dbReference type="Pfam" id="PF03358"/>
    </source>
</evidence>
<dbReference type="KEGG" id="taci:TDSAC_0373"/>
<dbReference type="SUPFAM" id="SSF52218">
    <property type="entry name" value="Flavoproteins"/>
    <property type="match status" value="1"/>
</dbReference>
<proteinExistence type="predicted"/>
<dbReference type="InterPro" id="IPR005025">
    <property type="entry name" value="FMN_Rdtase-like_dom"/>
</dbReference>
<accession>A0A2R4VYX9</accession>
<dbReference type="EMBL" id="CP020921">
    <property type="protein sequence ID" value="AWB09749.1"/>
    <property type="molecule type" value="Genomic_DNA"/>
</dbReference>
<evidence type="ECO:0000256" key="2">
    <source>
        <dbReference type="ARBA" id="ARBA00022643"/>
    </source>
</evidence>
<keyword evidence="5" id="KW-1185">Reference proteome</keyword>
<evidence type="ECO:0000313" key="5">
    <source>
        <dbReference type="Proteomes" id="UP000244792"/>
    </source>
</evidence>
<keyword evidence="1" id="KW-0285">Flavoprotein</keyword>
<protein>
    <submittedName>
        <fullName evidence="4">Multimeric flavodoxin WrbA</fullName>
    </submittedName>
</protein>
<name>A0A2R4VYX9_THEAF</name>
<dbReference type="InterPro" id="IPR029039">
    <property type="entry name" value="Flavoprotein-like_sf"/>
</dbReference>
<dbReference type="PANTHER" id="PTHR43278:SF4">
    <property type="entry name" value="NAD(P)H-DEPENDENT FMN-CONTAINING OXIDOREDUCTASE YWQN-RELATED"/>
    <property type="match status" value="1"/>
</dbReference>